<dbReference type="EMBL" id="WNWQ01001014">
    <property type="protein sequence ID" value="KAE9962570.1"/>
    <property type="molecule type" value="Genomic_DNA"/>
</dbReference>
<evidence type="ECO:0000313" key="4">
    <source>
        <dbReference type="Proteomes" id="UP000433883"/>
    </source>
</evidence>
<evidence type="ECO:0000256" key="1">
    <source>
        <dbReference type="SAM" id="MobiDB-lite"/>
    </source>
</evidence>
<dbReference type="OrthoDB" id="10502046at2759"/>
<evidence type="ECO:0000313" key="5">
    <source>
        <dbReference type="Proteomes" id="UP000447873"/>
    </source>
</evidence>
<feature type="compositionally biased region" description="Polar residues" evidence="1">
    <location>
        <begin position="41"/>
        <end position="51"/>
    </location>
</feature>
<name>A0A8H3U3H9_VENIN</name>
<accession>A0A8H3U3H9</accession>
<dbReference type="Proteomes" id="UP000447873">
    <property type="component" value="Unassembled WGS sequence"/>
</dbReference>
<dbReference type="EMBL" id="WNWS01000620">
    <property type="protein sequence ID" value="KAE9965146.1"/>
    <property type="molecule type" value="Genomic_DNA"/>
</dbReference>
<evidence type="ECO:0000313" key="2">
    <source>
        <dbReference type="EMBL" id="KAE9962570.1"/>
    </source>
</evidence>
<feature type="compositionally biased region" description="Polar residues" evidence="1">
    <location>
        <begin position="15"/>
        <end position="34"/>
    </location>
</feature>
<dbReference type="Proteomes" id="UP000433883">
    <property type="component" value="Unassembled WGS sequence"/>
</dbReference>
<feature type="compositionally biased region" description="Polar residues" evidence="1">
    <location>
        <begin position="76"/>
        <end position="97"/>
    </location>
</feature>
<comment type="caution">
    <text evidence="2">The sequence shown here is derived from an EMBL/GenBank/DDBJ whole genome shotgun (WGS) entry which is preliminary data.</text>
</comment>
<proteinExistence type="predicted"/>
<protein>
    <submittedName>
        <fullName evidence="2">Uncharacterized protein</fullName>
    </submittedName>
</protein>
<feature type="compositionally biased region" description="Basic residues" evidence="1">
    <location>
        <begin position="1"/>
        <end position="14"/>
    </location>
</feature>
<reference evidence="2 4" key="1">
    <citation type="submission" date="2019-11" db="EMBL/GenBank/DDBJ databases">
        <title>Venturia inaequalis Genome Resource.</title>
        <authorList>
            <person name="Lichtner F.J."/>
        </authorList>
    </citation>
    <scope>NUCLEOTIDE SEQUENCE [LARGE SCALE GENOMIC DNA]</scope>
    <source>
        <strain evidence="3 5">120213</strain>
        <strain evidence="2">Bline_iso_100314</strain>
    </source>
</reference>
<sequence length="290" mass="31037">MNPTRKIKPSKSRRQGASASNISLQANQAFSQPQAPAAHENSGSFQFQVPQTPAPNPRPEGNVAFGSPQPSHPFAQVQQAPTNTQYSTWRTQSQNHISPEEEVPDDNPFTQDSFAPPSEEPNPFASLTHNYHPPGQFFARKMKYNVAPSEVVEDDNHLVSPDYIPEPEPQEPNPFASISWKNSASQRAFQAADEAFQGGNQITTTIATVTPPPNGLLEAESVMPAHFVDPAVAPPSGMAVAGAAVHMPGTPKVTVGLSLTELQGAASVEASFNVETGILELKVRSVSGDI</sequence>
<organism evidence="2 4">
    <name type="scientific">Venturia inaequalis</name>
    <name type="common">Apple scab fungus</name>
    <dbReference type="NCBI Taxonomy" id="5025"/>
    <lineage>
        <taxon>Eukaryota</taxon>
        <taxon>Fungi</taxon>
        <taxon>Dikarya</taxon>
        <taxon>Ascomycota</taxon>
        <taxon>Pezizomycotina</taxon>
        <taxon>Dothideomycetes</taxon>
        <taxon>Pleosporomycetidae</taxon>
        <taxon>Venturiales</taxon>
        <taxon>Venturiaceae</taxon>
        <taxon>Venturia</taxon>
    </lineage>
</organism>
<dbReference type="AlphaFoldDB" id="A0A8H3U3H9"/>
<gene>
    <name evidence="2" type="ORF">BLS_000171</name>
    <name evidence="3" type="ORF">EG328_009954</name>
</gene>
<feature type="region of interest" description="Disordered" evidence="1">
    <location>
        <begin position="1"/>
        <end position="130"/>
    </location>
</feature>
<evidence type="ECO:0000313" key="3">
    <source>
        <dbReference type="EMBL" id="KAE9965146.1"/>
    </source>
</evidence>